<reference evidence="1" key="1">
    <citation type="submission" date="2020-11" db="EMBL/GenBank/DDBJ databases">
        <authorList>
            <person name="Tran Van P."/>
        </authorList>
    </citation>
    <scope>NUCLEOTIDE SEQUENCE</scope>
</reference>
<protein>
    <submittedName>
        <fullName evidence="1">Uncharacterized protein</fullName>
    </submittedName>
</protein>
<gene>
    <name evidence="1" type="ORF">TPSB3V08_LOCUS10345</name>
</gene>
<organism evidence="1">
    <name type="scientific">Timema poppense</name>
    <name type="common">Walking stick</name>
    <dbReference type="NCBI Taxonomy" id="170557"/>
    <lineage>
        <taxon>Eukaryota</taxon>
        <taxon>Metazoa</taxon>
        <taxon>Ecdysozoa</taxon>
        <taxon>Arthropoda</taxon>
        <taxon>Hexapoda</taxon>
        <taxon>Insecta</taxon>
        <taxon>Pterygota</taxon>
        <taxon>Neoptera</taxon>
        <taxon>Polyneoptera</taxon>
        <taxon>Phasmatodea</taxon>
        <taxon>Timematodea</taxon>
        <taxon>Timematoidea</taxon>
        <taxon>Timematidae</taxon>
        <taxon>Timema</taxon>
    </lineage>
</organism>
<dbReference type="EMBL" id="OD009294">
    <property type="protein sequence ID" value="CAD7415465.1"/>
    <property type="molecule type" value="Genomic_DNA"/>
</dbReference>
<proteinExistence type="predicted"/>
<accession>A0A7R9HB48</accession>
<dbReference type="AlphaFoldDB" id="A0A7R9HB48"/>
<sequence length="131" mass="14495">MGNPIFTCRYDTGVSCELSVSTKEAMGLLYLNVDCQNGFQIRDPSRASDALATPLIVAASAGTVSQDPQCRVVFVELSGVERGQDEVNWGRSATMIRHHPNVEETFSPRVFATAMHRLWPFGTDKRMQNCV</sequence>
<name>A0A7R9HB48_TIMPO</name>
<evidence type="ECO:0000313" key="1">
    <source>
        <dbReference type="EMBL" id="CAD7415465.1"/>
    </source>
</evidence>